<feature type="region of interest" description="Disordered" evidence="1">
    <location>
        <begin position="274"/>
        <end position="377"/>
    </location>
</feature>
<keyword evidence="2" id="KW-0732">Signal</keyword>
<dbReference type="EMBL" id="LSRL02000565">
    <property type="protein sequence ID" value="TDG40440.1"/>
    <property type="molecule type" value="Genomic_DNA"/>
</dbReference>
<dbReference type="Proteomes" id="UP000295192">
    <property type="component" value="Unassembled WGS sequence"/>
</dbReference>
<comment type="caution">
    <text evidence="3">The sequence shown here is derived from an EMBL/GenBank/DDBJ whole genome shotgun (WGS) entry which is preliminary data.</text>
</comment>
<feature type="region of interest" description="Disordered" evidence="1">
    <location>
        <begin position="497"/>
        <end position="517"/>
    </location>
</feature>
<feature type="compositionally biased region" description="Basic residues" evidence="1">
    <location>
        <begin position="335"/>
        <end position="346"/>
    </location>
</feature>
<evidence type="ECO:0000256" key="2">
    <source>
        <dbReference type="SAM" id="SignalP"/>
    </source>
</evidence>
<sequence length="559" mass="62228">MEALSSWTLALLRLLSALPGSWAWTPARTPYSLAHSYLDAAQRPLWILEDELMRRQARQDSDYATSTRATIMRRAQRGQRVQRRQQRQHLPTAITIRVRPDSAEEVERLVAPPLARPSLAQRHYVLPHRVQLPSHYVQQLGQTTSRPQPQSKPKPAQRRRQPQSLPIFDSAPGDNALPTASYPIFVYNGTRGELLLNTMLSAQRYPMQEPVPGQVLYPPSTPMFRPKPIVERLRLPGQRELLNLTLIPFYAHEAITMPPQTMATAAVTAAAAATSTTSTTAVAAGTGAAVSTRETYPTDPTPASAPATGPGTATASEPLAPTTPMTMPYETQLPRSKHKRKAKKAKQYSAYHSPQEVVQWQPKLRSSRPLEPPDNHRHYMVATTDSTLTAPPEQQHLEQLEQLEAEIEDPVSQELELAAPSEAALLEETHTSTVSGAGSSASSFQIVYVDESMEAPYDSLASTTEAPPLQRQSSRYALKREYFAFPVYTLGKLLRSPKPQRSSSIQLDCSGSGSGSDCLDHEDNTWFILNSRYKGRHRNDQGKDQVKYYTSKYVQNPPR</sequence>
<evidence type="ECO:0000256" key="1">
    <source>
        <dbReference type="SAM" id="MobiDB-lite"/>
    </source>
</evidence>
<proteinExistence type="predicted"/>
<keyword evidence="4" id="KW-1185">Reference proteome</keyword>
<feature type="compositionally biased region" description="Low complexity" evidence="1">
    <location>
        <begin position="274"/>
        <end position="316"/>
    </location>
</feature>
<dbReference type="OMA" id="YFAFPVY"/>
<evidence type="ECO:0000313" key="4">
    <source>
        <dbReference type="Proteomes" id="UP000295192"/>
    </source>
</evidence>
<dbReference type="AlphaFoldDB" id="A0A484AX58"/>
<feature type="signal peptide" evidence="2">
    <location>
        <begin position="1"/>
        <end position="23"/>
    </location>
</feature>
<reference evidence="3 4" key="1">
    <citation type="journal article" date="2019" name="J. Hered.">
        <title>An Improved Genome Assembly for Drosophila navojoa, the Basal Species in the mojavensis Cluster.</title>
        <authorList>
            <person name="Vanderlinde T."/>
            <person name="Dupim E.G."/>
            <person name="Nazario-Yepiz N.O."/>
            <person name="Carvalho A.B."/>
        </authorList>
    </citation>
    <scope>NUCLEOTIDE SEQUENCE [LARGE SCALE GENOMIC DNA]</scope>
    <source>
        <strain evidence="3">Navoj_Jal97</strain>
        <tissue evidence="3">Whole organism</tissue>
    </source>
</reference>
<gene>
    <name evidence="3" type="ORF">AWZ03_013135</name>
</gene>
<feature type="compositionally biased region" description="Polar residues" evidence="1">
    <location>
        <begin position="140"/>
        <end position="151"/>
    </location>
</feature>
<evidence type="ECO:0000313" key="3">
    <source>
        <dbReference type="EMBL" id="TDG40440.1"/>
    </source>
</evidence>
<organism evidence="3 4">
    <name type="scientific">Drosophila navojoa</name>
    <name type="common">Fruit fly</name>
    <dbReference type="NCBI Taxonomy" id="7232"/>
    <lineage>
        <taxon>Eukaryota</taxon>
        <taxon>Metazoa</taxon>
        <taxon>Ecdysozoa</taxon>
        <taxon>Arthropoda</taxon>
        <taxon>Hexapoda</taxon>
        <taxon>Insecta</taxon>
        <taxon>Pterygota</taxon>
        <taxon>Neoptera</taxon>
        <taxon>Endopterygota</taxon>
        <taxon>Diptera</taxon>
        <taxon>Brachycera</taxon>
        <taxon>Muscomorpha</taxon>
        <taxon>Ephydroidea</taxon>
        <taxon>Drosophilidae</taxon>
        <taxon>Drosophila</taxon>
    </lineage>
</organism>
<feature type="chain" id="PRO_5019868817" description="DUF4794 domain-containing protein" evidence="2">
    <location>
        <begin position="24"/>
        <end position="559"/>
    </location>
</feature>
<accession>A0A484AX58</accession>
<evidence type="ECO:0008006" key="5">
    <source>
        <dbReference type="Google" id="ProtNLM"/>
    </source>
</evidence>
<feature type="compositionally biased region" description="Low complexity" evidence="1">
    <location>
        <begin position="507"/>
        <end position="517"/>
    </location>
</feature>
<feature type="region of interest" description="Disordered" evidence="1">
    <location>
        <begin position="140"/>
        <end position="174"/>
    </location>
</feature>
<name>A0A484AX58_DRONA</name>
<protein>
    <recommendedName>
        <fullName evidence="5">DUF4794 domain-containing protein</fullName>
    </recommendedName>
</protein>
<dbReference type="OrthoDB" id="8059424at2759"/>